<keyword evidence="1" id="KW-0175">Coiled coil</keyword>
<keyword evidence="2" id="KW-1133">Transmembrane helix</keyword>
<protein>
    <submittedName>
        <fullName evidence="3">Uncharacterized protein</fullName>
    </submittedName>
</protein>
<comment type="caution">
    <text evidence="3">The sequence shown here is derived from an EMBL/GenBank/DDBJ whole genome shotgun (WGS) entry which is preliminary data.</text>
</comment>
<reference evidence="3 4" key="1">
    <citation type="submission" date="2019-11" db="EMBL/GenBank/DDBJ databases">
        <title>Draft genome sequence of 12 host-associated Lactobacillus reuteri rodent strains.</title>
        <authorList>
            <person name="Zhang S."/>
            <person name="Ozcam M."/>
            <person name="Van Pijkeren J.P."/>
        </authorList>
    </citation>
    <scope>NUCLEOTIDE SEQUENCE [LARGE SCALE GENOMIC DNA]</scope>
    <source>
        <strain evidence="3 4">CR</strain>
    </source>
</reference>
<organism evidence="3 4">
    <name type="scientific">Limosilactobacillus reuteri</name>
    <name type="common">Lactobacillus reuteri</name>
    <dbReference type="NCBI Taxonomy" id="1598"/>
    <lineage>
        <taxon>Bacteria</taxon>
        <taxon>Bacillati</taxon>
        <taxon>Bacillota</taxon>
        <taxon>Bacilli</taxon>
        <taxon>Lactobacillales</taxon>
        <taxon>Lactobacillaceae</taxon>
        <taxon>Limosilactobacillus</taxon>
    </lineage>
</organism>
<evidence type="ECO:0000313" key="4">
    <source>
        <dbReference type="Proteomes" id="UP000470878"/>
    </source>
</evidence>
<evidence type="ECO:0000313" key="3">
    <source>
        <dbReference type="EMBL" id="MRH80381.1"/>
    </source>
</evidence>
<dbReference type="Proteomes" id="UP000470878">
    <property type="component" value="Unassembled WGS sequence"/>
</dbReference>
<accession>A0A7X2G593</accession>
<sequence>MILMFFKWLIRLPFLLTLGTIIVGIFIGTYKIFTHFWGEDIFSEILRRREKEKQLNEKIQKNKDWERRLSYDQAHVRRKEEELADLREKFKRMIKKLDVEIDEKTRLVKAWRRMNEVNIISQNDQVGAIKIARERIISRANKDTFYKGLKNVSKEFTIVTPDDVEVVRHYLQEQFIDNNDCEAFVMNVYDLLVGRHVNCYVAAWMLYTMLHSDLPK</sequence>
<dbReference type="EMBL" id="WJMX01000008">
    <property type="protein sequence ID" value="MRH80381.1"/>
    <property type="molecule type" value="Genomic_DNA"/>
</dbReference>
<dbReference type="RefSeq" id="WP_153703238.1">
    <property type="nucleotide sequence ID" value="NZ_WJMX01000008.1"/>
</dbReference>
<dbReference type="AlphaFoldDB" id="A0A7X2G593"/>
<proteinExistence type="predicted"/>
<keyword evidence="2" id="KW-0812">Transmembrane</keyword>
<feature type="coiled-coil region" evidence="1">
    <location>
        <begin position="48"/>
        <end position="107"/>
    </location>
</feature>
<gene>
    <name evidence="3" type="ORF">GIX77_06330</name>
</gene>
<name>A0A7X2G593_LIMRT</name>
<evidence type="ECO:0000256" key="2">
    <source>
        <dbReference type="SAM" id="Phobius"/>
    </source>
</evidence>
<evidence type="ECO:0000256" key="1">
    <source>
        <dbReference type="SAM" id="Coils"/>
    </source>
</evidence>
<keyword evidence="2" id="KW-0472">Membrane</keyword>
<feature type="transmembrane region" description="Helical" evidence="2">
    <location>
        <begin position="12"/>
        <end position="33"/>
    </location>
</feature>